<dbReference type="RefSeq" id="XP_062715994.1">
    <property type="nucleotide sequence ID" value="XM_062860010.1"/>
</dbReference>
<dbReference type="PANTHER" id="PTHR21301:SF10">
    <property type="entry name" value="REVERSE TRANSCRIPTASE DOMAIN-CONTAINING PROTEIN"/>
    <property type="match status" value="1"/>
</dbReference>
<dbReference type="Proteomes" id="UP000069940">
    <property type="component" value="Unassembled WGS sequence"/>
</dbReference>
<evidence type="ECO:0000259" key="1">
    <source>
        <dbReference type="PROSITE" id="PS50878"/>
    </source>
</evidence>
<sequence>MRTIFNNLHKRVKTTKQRHRKKLLALAHQQKPKHVKRSPQIIDNFVVNLSSASLTQAELNLLNKGLNFAVSPSCAPLPDIVNNIESGIQYNSSTLKSVIRHDVQQSISTATLDGDKAERMSFDTWCVIRQLKARDVIYSRADKGNAVVIMDKTDYDNRVFEMINSGPYEENKYKNGKPKDPLNGMVEEANSVRHNVARLMGEEKLERRFHVPNPKVPSLYCLPKIHKNPLAMRPISSNICAPTEKMAAWMVEELRKYPISHGKSVKNSVEFAEQLKEVELRRGEILVSFDVTALFPNVPVQGALQSLRRHLERNRVPPNQIQAYLLIANVCMNQSFFSFRGKFYKQTFGLSMGNKLSPLLADVFMSDLEADLSKEKIFPRVWRRYVDDIFAVIKERYLQQTLELLNSRHATIQFTVEKENDGQLPFLDLLVSRTADNKLKFGIYRKPTSTDRYITSDSNHYGAQKQAAFHSMVHRLFSIPMEKDDFVAERDKIHNAAVVNGYGKEFVDKILRKHQRKKHRLDATTLRPEKEEAQRISLPFYPKLTNPVQAVLKSHGFHVVYKSGNTLKDHLCNLKDRVASGEKSGIYEIPCQDCPAVYIGQTRRKFRVRLREHKNAVDNERANDSSVAAHSTAQNHNINWPEAKLIKNVRKASQLNAWESMFIATSDRPLMNEDDPPITSPLFHLTERIKQQQ</sequence>
<dbReference type="PANTHER" id="PTHR21301">
    <property type="entry name" value="REVERSE TRANSCRIPTASE"/>
    <property type="match status" value="1"/>
</dbReference>
<dbReference type="EnsemblMetazoa" id="AALFPA23_017671.R25897">
    <property type="protein sequence ID" value="AALFPA23_017671.P25897"/>
    <property type="gene ID" value="AALFPA23_017671"/>
</dbReference>
<reference evidence="3" key="1">
    <citation type="journal article" date="2015" name="Proc. Natl. Acad. Sci. U.S.A.">
        <title>Genome sequence of the Asian Tiger mosquito, Aedes albopictus, reveals insights into its biology, genetics, and evolution.</title>
        <authorList>
            <person name="Chen X.G."/>
            <person name="Jiang X."/>
            <person name="Gu J."/>
            <person name="Xu M."/>
            <person name="Wu Y."/>
            <person name="Deng Y."/>
            <person name="Zhang C."/>
            <person name="Bonizzoni M."/>
            <person name="Dermauw W."/>
            <person name="Vontas J."/>
            <person name="Armbruster P."/>
            <person name="Huang X."/>
            <person name="Yang Y."/>
            <person name="Zhang H."/>
            <person name="He W."/>
            <person name="Peng H."/>
            <person name="Liu Y."/>
            <person name="Wu K."/>
            <person name="Chen J."/>
            <person name="Lirakis M."/>
            <person name="Topalis P."/>
            <person name="Van Leeuwen T."/>
            <person name="Hall A.B."/>
            <person name="Jiang X."/>
            <person name="Thorpe C."/>
            <person name="Mueller R.L."/>
            <person name="Sun C."/>
            <person name="Waterhouse R.M."/>
            <person name="Yan G."/>
            <person name="Tu Z.J."/>
            <person name="Fang X."/>
            <person name="James A.A."/>
        </authorList>
    </citation>
    <scope>NUCLEOTIDE SEQUENCE [LARGE SCALE GENOMIC DNA]</scope>
    <source>
        <strain evidence="3">Foshan</strain>
    </source>
</reference>
<dbReference type="PROSITE" id="PS50878">
    <property type="entry name" value="RT_POL"/>
    <property type="match status" value="1"/>
</dbReference>
<name>A0ABM1ZEH8_AEDAL</name>
<accession>A0ABM1ZEH8</accession>
<feature type="domain" description="Reverse transcriptase" evidence="1">
    <location>
        <begin position="203"/>
        <end position="443"/>
    </location>
</feature>
<evidence type="ECO:0000313" key="3">
    <source>
        <dbReference type="Proteomes" id="UP000069940"/>
    </source>
</evidence>
<dbReference type="GeneID" id="134291790"/>
<dbReference type="Pfam" id="PF00078">
    <property type="entry name" value="RVT_1"/>
    <property type="match status" value="1"/>
</dbReference>
<keyword evidence="3" id="KW-1185">Reference proteome</keyword>
<reference evidence="2" key="2">
    <citation type="submission" date="2025-05" db="UniProtKB">
        <authorList>
            <consortium name="EnsemblMetazoa"/>
        </authorList>
    </citation>
    <scope>IDENTIFICATION</scope>
    <source>
        <strain evidence="2">Foshan</strain>
    </source>
</reference>
<dbReference type="InterPro" id="IPR058912">
    <property type="entry name" value="HTH_animal"/>
</dbReference>
<proteinExistence type="predicted"/>
<protein>
    <recommendedName>
        <fullName evidence="1">Reverse transcriptase domain-containing protein</fullName>
    </recommendedName>
</protein>
<evidence type="ECO:0000313" key="2">
    <source>
        <dbReference type="EnsemblMetazoa" id="AALFPA23_017671.P25897"/>
    </source>
</evidence>
<dbReference type="CDD" id="cd10442">
    <property type="entry name" value="GIY-YIG_PLEs"/>
    <property type="match status" value="1"/>
</dbReference>
<dbReference type="CDD" id="cd00304">
    <property type="entry name" value="RT_like"/>
    <property type="match status" value="1"/>
</dbReference>
<dbReference type="Pfam" id="PF26215">
    <property type="entry name" value="HTH_animal"/>
    <property type="match status" value="1"/>
</dbReference>
<organism evidence="2 3">
    <name type="scientific">Aedes albopictus</name>
    <name type="common">Asian tiger mosquito</name>
    <name type="synonym">Stegomyia albopicta</name>
    <dbReference type="NCBI Taxonomy" id="7160"/>
    <lineage>
        <taxon>Eukaryota</taxon>
        <taxon>Metazoa</taxon>
        <taxon>Ecdysozoa</taxon>
        <taxon>Arthropoda</taxon>
        <taxon>Hexapoda</taxon>
        <taxon>Insecta</taxon>
        <taxon>Pterygota</taxon>
        <taxon>Neoptera</taxon>
        <taxon>Endopterygota</taxon>
        <taxon>Diptera</taxon>
        <taxon>Nematocera</taxon>
        <taxon>Culicoidea</taxon>
        <taxon>Culicidae</taxon>
        <taxon>Culicinae</taxon>
        <taxon>Aedini</taxon>
        <taxon>Aedes</taxon>
        <taxon>Stegomyia</taxon>
    </lineage>
</organism>
<dbReference type="InterPro" id="IPR000477">
    <property type="entry name" value="RT_dom"/>
</dbReference>
<dbReference type="InterPro" id="IPR035901">
    <property type="entry name" value="GIY-YIG_endonuc_sf"/>
</dbReference>
<dbReference type="Gene3D" id="3.40.1440.10">
    <property type="entry name" value="GIY-YIG endonuclease"/>
    <property type="match status" value="1"/>
</dbReference>